<dbReference type="Proteomes" id="UP001642409">
    <property type="component" value="Unassembled WGS sequence"/>
</dbReference>
<evidence type="ECO:0000313" key="3">
    <source>
        <dbReference type="Proteomes" id="UP001642409"/>
    </source>
</evidence>
<organism evidence="2 3">
    <name type="scientific">Hexamita inflata</name>
    <dbReference type="NCBI Taxonomy" id="28002"/>
    <lineage>
        <taxon>Eukaryota</taxon>
        <taxon>Metamonada</taxon>
        <taxon>Diplomonadida</taxon>
        <taxon>Hexamitidae</taxon>
        <taxon>Hexamitinae</taxon>
        <taxon>Hexamita</taxon>
    </lineage>
</organism>
<dbReference type="Gene3D" id="1.10.238.10">
    <property type="entry name" value="EF-hand"/>
    <property type="match status" value="1"/>
</dbReference>
<dbReference type="EMBL" id="CAXDID020000032">
    <property type="protein sequence ID" value="CAL5994598.1"/>
    <property type="molecule type" value="Genomic_DNA"/>
</dbReference>
<comment type="caution">
    <text evidence="2">The sequence shown here is derived from an EMBL/GenBank/DDBJ whole genome shotgun (WGS) entry which is preliminary data.</text>
</comment>
<reference evidence="2 3" key="1">
    <citation type="submission" date="2024-07" db="EMBL/GenBank/DDBJ databases">
        <authorList>
            <person name="Akdeniz Z."/>
        </authorList>
    </citation>
    <scope>NUCLEOTIDE SEQUENCE [LARGE SCALE GENOMIC DNA]</scope>
</reference>
<feature type="region of interest" description="Disordered" evidence="1">
    <location>
        <begin position="1"/>
        <end position="24"/>
    </location>
</feature>
<evidence type="ECO:0000313" key="2">
    <source>
        <dbReference type="EMBL" id="CAL5994598.1"/>
    </source>
</evidence>
<keyword evidence="3" id="KW-1185">Reference proteome</keyword>
<gene>
    <name evidence="2" type="ORF">HINF_LOCUS13621</name>
</gene>
<name>A0ABP1HJ70_9EUKA</name>
<dbReference type="InterPro" id="IPR011992">
    <property type="entry name" value="EF-hand-dom_pair"/>
</dbReference>
<protein>
    <submittedName>
        <fullName evidence="2">EF-hand_domain pair</fullName>
    </submittedName>
</protein>
<proteinExistence type="predicted"/>
<dbReference type="SUPFAM" id="SSF47473">
    <property type="entry name" value="EF-hand"/>
    <property type="match status" value="1"/>
</dbReference>
<evidence type="ECO:0000256" key="1">
    <source>
        <dbReference type="SAM" id="MobiDB-lite"/>
    </source>
</evidence>
<sequence length="195" mass="22638">MLNKCKAGLKDCNDPQSEDSTDSIQPQYIMTHKDSQEPIEICEIHWTLRKYFPTVLQRCAITIAKLIDENNDGSISQSQFNKLIKQLQQVQKEEDILNIIFASSDQNQKGIIELRQMQILKEKMRLNFVISANPMNLQEFKLFMVKYTDQITGKEHIPFTSEIQEESKVKNQMNRSSNSITNIVKQDDVLQKSKL</sequence>
<accession>A0ABP1HJ70</accession>